<proteinExistence type="predicted"/>
<dbReference type="GeneID" id="85372327"/>
<dbReference type="RefSeq" id="XP_060352634.1">
    <property type="nucleotide sequence ID" value="XM_060488428.1"/>
</dbReference>
<evidence type="ECO:0000313" key="1">
    <source>
        <dbReference type="EMBL" id="KAK1543514.1"/>
    </source>
</evidence>
<dbReference type="Proteomes" id="UP001241169">
    <property type="component" value="Unassembled WGS sequence"/>
</dbReference>
<sequence>RARPVKECWRKAWPSWSVNGRQRQGNPARFLREIVANYSVRVRSTKTRGASHSWSLKPSQPPTAKDLLAATLPFLYKRRPPRSVVFSTGDHTTVIDRPGTMFDGEARSKRQLRWSFWRMDASARSVREKMRASQ</sequence>
<protein>
    <submittedName>
        <fullName evidence="1">Uncharacterized protein</fullName>
    </submittedName>
</protein>
<gene>
    <name evidence="1" type="ORF">CPAR01_04147</name>
</gene>
<organism evidence="1 2">
    <name type="scientific">Colletotrichum paranaense</name>
    <dbReference type="NCBI Taxonomy" id="1914294"/>
    <lineage>
        <taxon>Eukaryota</taxon>
        <taxon>Fungi</taxon>
        <taxon>Dikarya</taxon>
        <taxon>Ascomycota</taxon>
        <taxon>Pezizomycotina</taxon>
        <taxon>Sordariomycetes</taxon>
        <taxon>Hypocreomycetidae</taxon>
        <taxon>Glomerellales</taxon>
        <taxon>Glomerellaceae</taxon>
        <taxon>Colletotrichum</taxon>
        <taxon>Colletotrichum acutatum species complex</taxon>
    </lineage>
</organism>
<keyword evidence="2" id="KW-1185">Reference proteome</keyword>
<name>A0ABQ9SVG8_9PEZI</name>
<comment type="caution">
    <text evidence="1">The sequence shown here is derived from an EMBL/GenBank/DDBJ whole genome shotgun (WGS) entry which is preliminary data.</text>
</comment>
<feature type="non-terminal residue" evidence="1">
    <location>
        <position position="1"/>
    </location>
</feature>
<reference evidence="1 2" key="1">
    <citation type="submission" date="2016-10" db="EMBL/GenBank/DDBJ databases">
        <title>The genome sequence of Colletotrichum fioriniae PJ7.</title>
        <authorList>
            <person name="Baroncelli R."/>
        </authorList>
    </citation>
    <scope>NUCLEOTIDE SEQUENCE [LARGE SCALE GENOMIC DNA]</scope>
    <source>
        <strain evidence="1 2">IMI 384185</strain>
    </source>
</reference>
<accession>A0ABQ9SVG8</accession>
<evidence type="ECO:0000313" key="2">
    <source>
        <dbReference type="Proteomes" id="UP001241169"/>
    </source>
</evidence>
<dbReference type="EMBL" id="MOPA01000003">
    <property type="protein sequence ID" value="KAK1543514.1"/>
    <property type="molecule type" value="Genomic_DNA"/>
</dbReference>